<evidence type="ECO:0000256" key="1">
    <source>
        <dbReference type="ARBA" id="ARBA00007661"/>
    </source>
</evidence>
<dbReference type="PRINTS" id="PR00071">
    <property type="entry name" value="HMGCOARDTASE"/>
</dbReference>
<dbReference type="GO" id="GO:0016126">
    <property type="term" value="P:sterol biosynthetic process"/>
    <property type="evidence" value="ECO:0007669"/>
    <property type="project" value="TreeGrafter"/>
</dbReference>
<protein>
    <recommendedName>
        <fullName evidence="2">hydroxymethylglutaryl-CoA reductase (NADPH)</fullName>
        <ecNumber evidence="2">1.1.1.34</ecNumber>
    </recommendedName>
</protein>
<name>A0A0G1CJH6_9BACT</name>
<organism evidence="5 6">
    <name type="scientific">Candidatus Gottesmanbacteria bacterium GW2011_GWA1_43_11</name>
    <dbReference type="NCBI Taxonomy" id="1618436"/>
    <lineage>
        <taxon>Bacteria</taxon>
        <taxon>Candidatus Gottesmaniibacteriota</taxon>
    </lineage>
</organism>
<dbReference type="PROSITE" id="PS00318">
    <property type="entry name" value="HMG_COA_REDUCTASE_2"/>
    <property type="match status" value="1"/>
</dbReference>
<evidence type="ECO:0000256" key="4">
    <source>
        <dbReference type="ARBA" id="ARBA00023002"/>
    </source>
</evidence>
<dbReference type="PANTHER" id="PTHR10572">
    <property type="entry name" value="3-HYDROXY-3-METHYLGLUTARYL-COENZYME A REDUCTASE"/>
    <property type="match status" value="1"/>
</dbReference>
<dbReference type="PATRIC" id="fig|1618436.3.peg.379"/>
<dbReference type="PANTHER" id="PTHR10572:SF24">
    <property type="entry name" value="3-HYDROXY-3-METHYLGLUTARYL-COENZYME A REDUCTASE"/>
    <property type="match status" value="1"/>
</dbReference>
<gene>
    <name evidence="5" type="ORF">UV59_C0006G0083</name>
</gene>
<dbReference type="PROSITE" id="PS50065">
    <property type="entry name" value="HMG_COA_REDUCTASE_4"/>
    <property type="match status" value="1"/>
</dbReference>
<dbReference type="InterPro" id="IPR002202">
    <property type="entry name" value="HMG_CoA_Rdtase"/>
</dbReference>
<dbReference type="Pfam" id="PF00368">
    <property type="entry name" value="HMG-CoA_red"/>
    <property type="match status" value="1"/>
</dbReference>
<dbReference type="GO" id="GO:0004420">
    <property type="term" value="F:hydroxymethylglutaryl-CoA reductase (NADPH) activity"/>
    <property type="evidence" value="ECO:0007669"/>
    <property type="project" value="UniProtKB-EC"/>
</dbReference>
<dbReference type="Gene3D" id="3.30.70.420">
    <property type="entry name" value="Hydroxymethylglutaryl-CoA reductase, class I/II, NAD/NADP-binding domain"/>
    <property type="match status" value="1"/>
</dbReference>
<evidence type="ECO:0000256" key="2">
    <source>
        <dbReference type="ARBA" id="ARBA00012999"/>
    </source>
</evidence>
<evidence type="ECO:0000313" key="6">
    <source>
        <dbReference type="Proteomes" id="UP000034543"/>
    </source>
</evidence>
<dbReference type="STRING" id="1618436.UV59_C0006G0083"/>
<dbReference type="CDD" id="cd00643">
    <property type="entry name" value="HMG-CoA_reductase_classI"/>
    <property type="match status" value="1"/>
</dbReference>
<comment type="caution">
    <text evidence="5">The sequence shown here is derived from an EMBL/GenBank/DDBJ whole genome shotgun (WGS) entry which is preliminary data.</text>
</comment>
<dbReference type="InterPro" id="IPR023076">
    <property type="entry name" value="HMG_CoA_Rdtase_CS"/>
</dbReference>
<dbReference type="Gene3D" id="3.90.770.10">
    <property type="entry name" value="3-hydroxy-3-methylglutaryl-coenzyme A Reductase, Chain A, domain 2"/>
    <property type="match status" value="1"/>
</dbReference>
<dbReference type="SUPFAM" id="SSF55035">
    <property type="entry name" value="NAD-binding domain of HMG-CoA reductase"/>
    <property type="match status" value="1"/>
</dbReference>
<dbReference type="Proteomes" id="UP000034543">
    <property type="component" value="Unassembled WGS sequence"/>
</dbReference>
<dbReference type="InterPro" id="IPR009023">
    <property type="entry name" value="HMG_CoA_Rdtase_NAD(P)-bd_sf"/>
</dbReference>
<accession>A0A0G1CJH6</accession>
<dbReference type="InterPro" id="IPR009029">
    <property type="entry name" value="HMG_CoA_Rdtase_sub-bd_dom_sf"/>
</dbReference>
<dbReference type="GO" id="GO:0015936">
    <property type="term" value="P:coenzyme A metabolic process"/>
    <property type="evidence" value="ECO:0007669"/>
    <property type="project" value="InterPro"/>
</dbReference>
<dbReference type="AlphaFoldDB" id="A0A0G1CJH6"/>
<evidence type="ECO:0000313" key="5">
    <source>
        <dbReference type="EMBL" id="KKS85627.1"/>
    </source>
</evidence>
<keyword evidence="3" id="KW-0521">NADP</keyword>
<dbReference type="EC" id="1.1.1.34" evidence="2"/>
<keyword evidence="4" id="KW-0560">Oxidoreductase</keyword>
<dbReference type="EMBL" id="LCFB01000006">
    <property type="protein sequence ID" value="KKS85627.1"/>
    <property type="molecule type" value="Genomic_DNA"/>
</dbReference>
<dbReference type="GO" id="GO:0008299">
    <property type="term" value="P:isoprenoid biosynthetic process"/>
    <property type="evidence" value="ECO:0007669"/>
    <property type="project" value="InterPro"/>
</dbReference>
<sequence length="400" mass="43275">MNLRNYKSVAERRSALEKLTGVMFTHTGKFTLDEQITTARNCENMIGVTQVPLGIAGPLSVKREAESIRQAQDKRGKEKEFYIPLATTEGALVASVNRGCKAISESGGCLVHSHRIGATRGPVFQTTGTAQNQQLYEWIESHEQELAHAAESTSGHLKFKKAKVTTVGRYAYVRFYFDTQDAMGMNMVTIATQKMVTLIEARTRVKCLSLSGNFCVDKKASWQNFLNYRGIKAWAEVVIPEQVLKTTLKTTAQNVYQVWLAKCMLGSIMSGSIGFNAQAANVIGALFLATGQDPGHIGEGSMAVTTTEVIVSGKPTEDLYISVYLPDLMVGTVGGGTNLATQTEVLQLLGLAGGNEGNNSQRFAEIIAASVLAGEISLLSSLEEGSLARAHEKLGRGEKE</sequence>
<comment type="similarity">
    <text evidence="1">Belongs to the HMG-CoA reductase family.</text>
</comment>
<reference evidence="5 6" key="1">
    <citation type="journal article" date="2015" name="Nature">
        <title>rRNA introns, odd ribosomes, and small enigmatic genomes across a large radiation of phyla.</title>
        <authorList>
            <person name="Brown C.T."/>
            <person name="Hug L.A."/>
            <person name="Thomas B.C."/>
            <person name="Sharon I."/>
            <person name="Castelle C.J."/>
            <person name="Singh A."/>
            <person name="Wilkins M.J."/>
            <person name="Williams K.H."/>
            <person name="Banfield J.F."/>
        </authorList>
    </citation>
    <scope>NUCLEOTIDE SEQUENCE [LARGE SCALE GENOMIC DNA]</scope>
</reference>
<dbReference type="SUPFAM" id="SSF56542">
    <property type="entry name" value="Substrate-binding domain of HMG-CoA reductase"/>
    <property type="match status" value="1"/>
</dbReference>
<evidence type="ECO:0000256" key="3">
    <source>
        <dbReference type="ARBA" id="ARBA00022857"/>
    </source>
</evidence>
<dbReference type="InterPro" id="IPR023074">
    <property type="entry name" value="HMG_CoA_Rdtase_cat_sf"/>
</dbReference>
<dbReference type="InterPro" id="IPR004554">
    <property type="entry name" value="HMG_CoA_Rdtase_eu_arc"/>
</dbReference>
<proteinExistence type="inferred from homology"/>